<organism evidence="2 3">
    <name type="scientific">Syncephalastrum racemosum</name>
    <name type="common">Filamentous fungus</name>
    <dbReference type="NCBI Taxonomy" id="13706"/>
    <lineage>
        <taxon>Eukaryota</taxon>
        <taxon>Fungi</taxon>
        <taxon>Fungi incertae sedis</taxon>
        <taxon>Mucoromycota</taxon>
        <taxon>Mucoromycotina</taxon>
        <taxon>Mucoromycetes</taxon>
        <taxon>Mucorales</taxon>
        <taxon>Syncephalastraceae</taxon>
        <taxon>Syncephalastrum</taxon>
    </lineage>
</organism>
<feature type="transmembrane region" description="Helical" evidence="1">
    <location>
        <begin position="65"/>
        <end position="86"/>
    </location>
</feature>
<evidence type="ECO:0000313" key="2">
    <source>
        <dbReference type="EMBL" id="ORZ02252.1"/>
    </source>
</evidence>
<sequence>MAFESAGSCCLGFRSITLETELCLTSSGNILEFWLLTANVPFSAGDGGGPCDVSRPTKQDMSADNAGVVPTVILLGVADPFVAFIARVDLMVFIALVLFAKVELGVITCRCSTRPHFLKRQRYSHTYPAHCGNA</sequence>
<evidence type="ECO:0000313" key="3">
    <source>
        <dbReference type="Proteomes" id="UP000242180"/>
    </source>
</evidence>
<dbReference type="AlphaFoldDB" id="A0A1X2HRP6"/>
<dbReference type="InParanoid" id="A0A1X2HRP6"/>
<keyword evidence="1" id="KW-0812">Transmembrane</keyword>
<proteinExistence type="predicted"/>
<accession>A0A1X2HRP6</accession>
<protein>
    <submittedName>
        <fullName evidence="2">Uncharacterized protein</fullName>
    </submittedName>
</protein>
<feature type="transmembrane region" description="Helical" evidence="1">
    <location>
        <begin position="92"/>
        <end position="113"/>
    </location>
</feature>
<name>A0A1X2HRP6_SYNRA</name>
<dbReference type="EMBL" id="MCGN01000001">
    <property type="protein sequence ID" value="ORZ02252.1"/>
    <property type="molecule type" value="Genomic_DNA"/>
</dbReference>
<evidence type="ECO:0000256" key="1">
    <source>
        <dbReference type="SAM" id="Phobius"/>
    </source>
</evidence>
<keyword evidence="1" id="KW-1133">Transmembrane helix</keyword>
<comment type="caution">
    <text evidence="2">The sequence shown here is derived from an EMBL/GenBank/DDBJ whole genome shotgun (WGS) entry which is preliminary data.</text>
</comment>
<keyword evidence="1" id="KW-0472">Membrane</keyword>
<dbReference type="Proteomes" id="UP000242180">
    <property type="component" value="Unassembled WGS sequence"/>
</dbReference>
<reference evidence="2 3" key="1">
    <citation type="submission" date="2016-07" db="EMBL/GenBank/DDBJ databases">
        <title>Pervasive Adenine N6-methylation of Active Genes in Fungi.</title>
        <authorList>
            <consortium name="DOE Joint Genome Institute"/>
            <person name="Mondo S.J."/>
            <person name="Dannebaum R.O."/>
            <person name="Kuo R.C."/>
            <person name="Labutti K."/>
            <person name="Haridas S."/>
            <person name="Kuo A."/>
            <person name="Salamov A."/>
            <person name="Ahrendt S.R."/>
            <person name="Lipzen A."/>
            <person name="Sullivan W."/>
            <person name="Andreopoulos W.B."/>
            <person name="Clum A."/>
            <person name="Lindquist E."/>
            <person name="Daum C."/>
            <person name="Ramamoorthy G.K."/>
            <person name="Gryganskyi A."/>
            <person name="Culley D."/>
            <person name="Magnuson J.K."/>
            <person name="James T.Y."/>
            <person name="O'Malley M.A."/>
            <person name="Stajich J.E."/>
            <person name="Spatafora J.W."/>
            <person name="Visel A."/>
            <person name="Grigoriev I.V."/>
        </authorList>
    </citation>
    <scope>NUCLEOTIDE SEQUENCE [LARGE SCALE GENOMIC DNA]</scope>
    <source>
        <strain evidence="2 3">NRRL 2496</strain>
    </source>
</reference>
<keyword evidence="3" id="KW-1185">Reference proteome</keyword>
<gene>
    <name evidence="2" type="ORF">BCR43DRAFT_500331</name>
</gene>